<dbReference type="Proteomes" id="UP001168098">
    <property type="component" value="Unassembled WGS sequence"/>
</dbReference>
<dbReference type="PANTHER" id="PTHR33781:SF4">
    <property type="entry name" value="PROTEIN PHYTOCHROME KINASE SUBSTRATE 1"/>
    <property type="match status" value="1"/>
</dbReference>
<name>A0AA39ALM4_VITRO</name>
<proteinExistence type="predicted"/>
<sequence>MAMVTLTSGCNNFSHSDNHLRDVSFSSYVNGTDEPFVLKLAESNGSLSAITTPPQERLYLGRKKAEDGEIGVFGAEKYFNGGMDEGKPSIANKIRGMNETPRLANKNGGTNEEKSLTASKSARRCQHQNEEGVGFEAIKPKIQPGTPSMISESSFMRSESSWDSQSALLTSVLRNPPRNKTKMTPGKSLLASLCSKCSCSDKNSVETDEYVGENKSNKGASCGGVDGEAITKEPIKTGQELIDLVQINKQRSESWGKEAMHHKKFNELGIGLHRENCFTLPVANSGAGNLAVKLQSGEGEGGKLRKSLEIFGSPIQQKGHKSLSLERRLTMLSWEATPRVEEPGINNDTESDASSDLFEIESLSSRVAPFLARQESDGMSGCITPTTCYAPSEASIEWSVVTASVADYSVMSDCDEQRPPSITSSKPVFTSISPTKTASKEVKRRPPSILSGCKNDKAVRVAGDAYITNDKAISDPRGRHRSAAFVPMPTTRFEAETTLTGFGSGSSFSRSHSQHASHLLYIQ</sequence>
<reference evidence="2 3" key="1">
    <citation type="journal article" date="2023" name="BMC Biotechnol.">
        <title>Vitis rotundifolia cv Carlos genome sequencing.</title>
        <authorList>
            <person name="Huff M."/>
            <person name="Hulse-Kemp A."/>
            <person name="Scheffler B."/>
            <person name="Youngblood R."/>
            <person name="Simpson S."/>
            <person name="Babiker E."/>
            <person name="Staton M."/>
        </authorList>
    </citation>
    <scope>NUCLEOTIDE SEQUENCE [LARGE SCALE GENOMIC DNA]</scope>
    <source>
        <tissue evidence="2">Leaf</tissue>
    </source>
</reference>
<accession>A0AA39ALM4</accession>
<protein>
    <recommendedName>
        <fullName evidence="4">Protein PHYTOCHROME KINASE SUBSTRATE 1-like</fullName>
    </recommendedName>
</protein>
<evidence type="ECO:0000313" key="2">
    <source>
        <dbReference type="EMBL" id="KAJ9709280.1"/>
    </source>
</evidence>
<feature type="region of interest" description="Disordered" evidence="1">
    <location>
        <begin position="416"/>
        <end position="449"/>
    </location>
</feature>
<evidence type="ECO:0000313" key="3">
    <source>
        <dbReference type="Proteomes" id="UP001168098"/>
    </source>
</evidence>
<dbReference type="InterPro" id="IPR039615">
    <property type="entry name" value="PKS"/>
</dbReference>
<feature type="compositionally biased region" description="Polar residues" evidence="1">
    <location>
        <begin position="420"/>
        <end position="437"/>
    </location>
</feature>
<dbReference type="EMBL" id="JARBHA010000001">
    <property type="protein sequence ID" value="KAJ9709280.1"/>
    <property type="molecule type" value="Genomic_DNA"/>
</dbReference>
<comment type="caution">
    <text evidence="2">The sequence shown here is derived from an EMBL/GenBank/DDBJ whole genome shotgun (WGS) entry which is preliminary data.</text>
</comment>
<dbReference type="AlphaFoldDB" id="A0AA39ALM4"/>
<gene>
    <name evidence="2" type="ORF">PVL29_000978</name>
</gene>
<keyword evidence="3" id="KW-1185">Reference proteome</keyword>
<evidence type="ECO:0008006" key="4">
    <source>
        <dbReference type="Google" id="ProtNLM"/>
    </source>
</evidence>
<evidence type="ECO:0000256" key="1">
    <source>
        <dbReference type="SAM" id="MobiDB-lite"/>
    </source>
</evidence>
<dbReference type="GO" id="GO:0009638">
    <property type="term" value="P:phototropism"/>
    <property type="evidence" value="ECO:0007669"/>
    <property type="project" value="InterPro"/>
</dbReference>
<organism evidence="2 3">
    <name type="scientific">Vitis rotundifolia</name>
    <name type="common">Muscadine grape</name>
    <dbReference type="NCBI Taxonomy" id="103349"/>
    <lineage>
        <taxon>Eukaryota</taxon>
        <taxon>Viridiplantae</taxon>
        <taxon>Streptophyta</taxon>
        <taxon>Embryophyta</taxon>
        <taxon>Tracheophyta</taxon>
        <taxon>Spermatophyta</taxon>
        <taxon>Magnoliopsida</taxon>
        <taxon>eudicotyledons</taxon>
        <taxon>Gunneridae</taxon>
        <taxon>Pentapetalae</taxon>
        <taxon>rosids</taxon>
        <taxon>Vitales</taxon>
        <taxon>Vitaceae</taxon>
        <taxon>Viteae</taxon>
        <taxon>Vitis</taxon>
    </lineage>
</organism>
<dbReference type="PANTHER" id="PTHR33781">
    <property type="entry name" value="PROTEIN PHYTOCHROME KINASE SUBSTRATE 1-RELATED"/>
    <property type="match status" value="1"/>
</dbReference>